<name>A0ABP1FZ37_9CHLO</name>
<dbReference type="Proteomes" id="UP001497392">
    <property type="component" value="Unassembled WGS sequence"/>
</dbReference>
<protein>
    <submittedName>
        <fullName evidence="1">G5213 protein</fullName>
    </submittedName>
</protein>
<gene>
    <name evidence="1" type="primary">g5213</name>
    <name evidence="1" type="ORF">VP750_LOCUS4456</name>
</gene>
<sequence length="132" mass="14627">MTEAVSPAPVRPTLHQTVANLGKGVIYNGQPYDVGVKLGGTDDETLLVVKDIEDVRPPGMLRQACEALAGPGYIQEIDTNLVWPSMYALERKGWYLYMPRPAPSGFGVILENILRFLEQTFKARADPTPKRQ</sequence>
<keyword evidence="2" id="KW-1185">Reference proteome</keyword>
<proteinExistence type="predicted"/>
<organism evidence="1 2">
    <name type="scientific">Coccomyxa viridis</name>
    <dbReference type="NCBI Taxonomy" id="1274662"/>
    <lineage>
        <taxon>Eukaryota</taxon>
        <taxon>Viridiplantae</taxon>
        <taxon>Chlorophyta</taxon>
        <taxon>core chlorophytes</taxon>
        <taxon>Trebouxiophyceae</taxon>
        <taxon>Trebouxiophyceae incertae sedis</taxon>
        <taxon>Coccomyxaceae</taxon>
        <taxon>Coccomyxa</taxon>
    </lineage>
</organism>
<evidence type="ECO:0000313" key="2">
    <source>
        <dbReference type="Proteomes" id="UP001497392"/>
    </source>
</evidence>
<dbReference type="EMBL" id="CAXHTA020000007">
    <property type="protein sequence ID" value="CAL5222797.1"/>
    <property type="molecule type" value="Genomic_DNA"/>
</dbReference>
<reference evidence="1 2" key="1">
    <citation type="submission" date="2024-06" db="EMBL/GenBank/DDBJ databases">
        <authorList>
            <person name="Kraege A."/>
            <person name="Thomma B."/>
        </authorList>
    </citation>
    <scope>NUCLEOTIDE SEQUENCE [LARGE SCALE GENOMIC DNA]</scope>
</reference>
<evidence type="ECO:0000313" key="1">
    <source>
        <dbReference type="EMBL" id="CAL5222797.1"/>
    </source>
</evidence>
<comment type="caution">
    <text evidence="1">The sequence shown here is derived from an EMBL/GenBank/DDBJ whole genome shotgun (WGS) entry which is preliminary data.</text>
</comment>
<accession>A0ABP1FZ37</accession>